<evidence type="ECO:0000256" key="7">
    <source>
        <dbReference type="ARBA" id="ARBA00022840"/>
    </source>
</evidence>
<feature type="binding site" evidence="9">
    <location>
        <position position="9"/>
    </location>
    <ligand>
        <name>Mg(2+)</name>
        <dbReference type="ChEBI" id="CHEBI:18420"/>
    </ligand>
</feature>
<dbReference type="UniPathway" id="UPA00340">
    <property type="reaction ID" value="UER00458"/>
</dbReference>
<comment type="function">
    <text evidence="9">Catalyzes the formation of acetyl phosphate from acetate and ATP. Can also catalyze the reverse reaction.</text>
</comment>
<proteinExistence type="inferred from homology"/>
<dbReference type="InterPro" id="IPR023865">
    <property type="entry name" value="Aliphatic_acid_kinase_CS"/>
</dbReference>
<dbReference type="InterPro" id="IPR004372">
    <property type="entry name" value="Ac/propionate_kinase"/>
</dbReference>
<feature type="binding site" evidence="9">
    <location>
        <position position="379"/>
    </location>
    <ligand>
        <name>Mg(2+)</name>
        <dbReference type="ChEBI" id="CHEBI:18420"/>
    </ligand>
</feature>
<feature type="site" description="Transition state stabilizer" evidence="9">
    <location>
        <position position="241"/>
    </location>
</feature>
<dbReference type="NCBIfam" id="TIGR00016">
    <property type="entry name" value="ackA"/>
    <property type="match status" value="1"/>
</dbReference>
<evidence type="ECO:0000256" key="6">
    <source>
        <dbReference type="ARBA" id="ARBA00022777"/>
    </source>
</evidence>
<evidence type="ECO:0000256" key="1">
    <source>
        <dbReference type="ARBA" id="ARBA00008748"/>
    </source>
</evidence>
<feature type="binding site" evidence="9">
    <location>
        <position position="93"/>
    </location>
    <ligand>
        <name>substrate</name>
    </ligand>
</feature>
<dbReference type="PANTHER" id="PTHR21060">
    <property type="entry name" value="ACETATE KINASE"/>
    <property type="match status" value="1"/>
</dbReference>
<dbReference type="HAMAP" id="MF_00020">
    <property type="entry name" value="Acetate_kinase"/>
    <property type="match status" value="1"/>
</dbReference>
<keyword evidence="4 9" id="KW-0479">Metal-binding</keyword>
<feature type="site" description="Transition state stabilizer" evidence="9">
    <location>
        <position position="181"/>
    </location>
</feature>
<sequence length="567" mass="61334">MPDAIAVLNAGSSSIKYSLFLLRGKELDLVLRGQVEGLYTSPRFVALDAAGRQVDAKSWGDGVQLGHEGALDHLIPRVREHLGADNLAAIGHRVVHGGMHFARPVRMDERTLEALRAFVPLAPLHQPHNLAAIELLMQRLPAMPQVACFDTGFHRGNPELAQMFALPAEMHAQGVRRYGFHGLSYEYIASVLPQVDARVSRGRAVVLHLGNGSSMCAMADGRSVASTMGFTAVDGLPMGTRCGSLDPGVILYLMDQRGMDVRAIENLVYKQSGLLGVSGISSDMRALLDSDDVRARTAVDLYLYRIRRELGSLVAALGGVDALVFTAGIGEHAPLIRRRVCEDAAWLGVALDATANTRGGPRISKESSRVAAYVVPTNEELMIARHTRTLLGAAGAEAGADASRHAARATLRDGSTITIRAQRPTDRQGMRNVLVDMSPESIRRRFFAPRRSFSEEEVQRFLDIDFVHHVALVAVADDAIVGAGRYIVTEPGEAEVAFGVSDQWQGRGMGGLLLQHLVAIARQHGVRKLVAEVLHENVPMLAVFRASGLPSETRHEGGVVHVTMSLQ</sequence>
<dbReference type="CDD" id="cd04301">
    <property type="entry name" value="NAT_SF"/>
    <property type="match status" value="1"/>
</dbReference>
<keyword evidence="7 9" id="KW-0067">ATP-binding</keyword>
<keyword evidence="2 9" id="KW-0963">Cytoplasm</keyword>
<dbReference type="GO" id="GO:0006085">
    <property type="term" value="P:acetyl-CoA biosynthetic process"/>
    <property type="evidence" value="ECO:0007669"/>
    <property type="project" value="UniProtKB-UniRule"/>
</dbReference>
<dbReference type="PANTHER" id="PTHR21060:SF21">
    <property type="entry name" value="ACETATE KINASE"/>
    <property type="match status" value="1"/>
</dbReference>
<dbReference type="InterPro" id="IPR043129">
    <property type="entry name" value="ATPase_NBD"/>
</dbReference>
<dbReference type="Pfam" id="PF00583">
    <property type="entry name" value="Acetyltransf_1"/>
    <property type="match status" value="1"/>
</dbReference>
<comment type="cofactor">
    <cofactor evidence="9">
        <name>Mg(2+)</name>
        <dbReference type="ChEBI" id="CHEBI:18420"/>
    </cofactor>
    <cofactor evidence="9">
        <name>Mn(2+)</name>
        <dbReference type="ChEBI" id="CHEBI:29035"/>
    </cofactor>
    <text evidence="9">Mg(2+). Can also accept Mn(2+).</text>
</comment>
<comment type="subcellular location">
    <subcellularLocation>
        <location evidence="9">Cytoplasm</location>
    </subcellularLocation>
</comment>
<dbReference type="PRINTS" id="PR00471">
    <property type="entry name" value="ACETATEKNASE"/>
</dbReference>
<evidence type="ECO:0000256" key="5">
    <source>
        <dbReference type="ARBA" id="ARBA00022741"/>
    </source>
</evidence>
<dbReference type="GO" id="GO:0000287">
    <property type="term" value="F:magnesium ion binding"/>
    <property type="evidence" value="ECO:0007669"/>
    <property type="project" value="UniProtKB-UniRule"/>
</dbReference>
<protein>
    <recommendedName>
        <fullName evidence="9">Acetate kinase</fullName>
        <ecNumber evidence="9">2.7.2.1</ecNumber>
    </recommendedName>
    <alternativeName>
        <fullName evidence="9">Acetokinase</fullName>
    </alternativeName>
</protein>
<dbReference type="Gene3D" id="3.30.420.40">
    <property type="match status" value="2"/>
</dbReference>
<keyword evidence="13" id="KW-1185">Reference proteome</keyword>
<dbReference type="PROSITE" id="PS51186">
    <property type="entry name" value="GNAT"/>
    <property type="match status" value="1"/>
</dbReference>
<evidence type="ECO:0000256" key="8">
    <source>
        <dbReference type="ARBA" id="ARBA00022842"/>
    </source>
</evidence>
<keyword evidence="8 9" id="KW-0460">Magnesium</keyword>
<dbReference type="Pfam" id="PF00871">
    <property type="entry name" value="Acetate_kinase"/>
    <property type="match status" value="1"/>
</dbReference>
<feature type="binding site" evidence="9">
    <location>
        <position position="16"/>
    </location>
    <ligand>
        <name>ATP</name>
        <dbReference type="ChEBI" id="CHEBI:30616"/>
    </ligand>
</feature>
<feature type="binding site" evidence="9">
    <location>
        <begin position="208"/>
        <end position="212"/>
    </location>
    <ligand>
        <name>ATP</name>
        <dbReference type="ChEBI" id="CHEBI:30616"/>
    </ligand>
</feature>
<dbReference type="InterPro" id="IPR016181">
    <property type="entry name" value="Acyl_CoA_acyltransferase"/>
</dbReference>
<dbReference type="InterPro" id="IPR000890">
    <property type="entry name" value="Aliphatic_acid_kin_short-chain"/>
</dbReference>
<reference evidence="12 13" key="1">
    <citation type="submission" date="2019-12" db="EMBL/GenBank/DDBJ databases">
        <authorList>
            <person name="Huq M.A."/>
        </authorList>
    </citation>
    <scope>NUCLEOTIDE SEQUENCE [LARGE SCALE GENOMIC DNA]</scope>
    <source>
        <strain evidence="12 13">MAH-25</strain>
    </source>
</reference>
<evidence type="ECO:0000256" key="10">
    <source>
        <dbReference type="RuleBase" id="RU003835"/>
    </source>
</evidence>
<gene>
    <name evidence="9" type="primary">ackA</name>
    <name evidence="12" type="ORF">GON04_05690</name>
</gene>
<dbReference type="EMBL" id="WSEL01000003">
    <property type="protein sequence ID" value="MVQ28925.1"/>
    <property type="molecule type" value="Genomic_DNA"/>
</dbReference>
<organism evidence="12 13">
    <name type="scientific">Ramlibacter pinisoli</name>
    <dbReference type="NCBI Taxonomy" id="2682844"/>
    <lineage>
        <taxon>Bacteria</taxon>
        <taxon>Pseudomonadati</taxon>
        <taxon>Pseudomonadota</taxon>
        <taxon>Betaproteobacteria</taxon>
        <taxon>Burkholderiales</taxon>
        <taxon>Comamonadaceae</taxon>
        <taxon>Ramlibacter</taxon>
    </lineage>
</organism>
<keyword evidence="6 9" id="KW-0418">Kinase</keyword>
<dbReference type="Gene3D" id="3.40.630.30">
    <property type="match status" value="1"/>
</dbReference>
<feature type="binding site" evidence="9">
    <location>
        <begin position="328"/>
        <end position="332"/>
    </location>
    <ligand>
        <name>ATP</name>
        <dbReference type="ChEBI" id="CHEBI:30616"/>
    </ligand>
</feature>
<comment type="catalytic activity">
    <reaction evidence="9">
        <text>acetate + ATP = acetyl phosphate + ADP</text>
        <dbReference type="Rhea" id="RHEA:11352"/>
        <dbReference type="ChEBI" id="CHEBI:22191"/>
        <dbReference type="ChEBI" id="CHEBI:30089"/>
        <dbReference type="ChEBI" id="CHEBI:30616"/>
        <dbReference type="ChEBI" id="CHEBI:456216"/>
        <dbReference type="EC" id="2.7.2.1"/>
    </reaction>
</comment>
<comment type="similarity">
    <text evidence="1 9 10">Belongs to the acetokinase family.</text>
</comment>
<comment type="subunit">
    <text evidence="9">Homodimer.</text>
</comment>
<feature type="domain" description="N-acetyltransferase" evidence="11">
    <location>
        <begin position="417"/>
        <end position="567"/>
    </location>
</feature>
<feature type="active site" description="Proton donor/acceptor" evidence="9">
    <location>
        <position position="150"/>
    </location>
</feature>
<name>A0A6N8IQV8_9BURK</name>
<dbReference type="SUPFAM" id="SSF55729">
    <property type="entry name" value="Acyl-CoA N-acyltransferases (Nat)"/>
    <property type="match status" value="1"/>
</dbReference>
<dbReference type="PROSITE" id="PS01076">
    <property type="entry name" value="ACETATE_KINASE_2"/>
    <property type="match status" value="1"/>
</dbReference>
<evidence type="ECO:0000313" key="13">
    <source>
        <dbReference type="Proteomes" id="UP000469385"/>
    </source>
</evidence>
<dbReference type="GO" id="GO:0008776">
    <property type="term" value="F:acetate kinase activity"/>
    <property type="evidence" value="ECO:0007669"/>
    <property type="project" value="UniProtKB-UniRule"/>
</dbReference>
<comment type="pathway">
    <text evidence="9">Metabolic intermediate biosynthesis; acetyl-CoA biosynthesis; acetyl-CoA from acetate: step 1/2.</text>
</comment>
<evidence type="ECO:0000256" key="9">
    <source>
        <dbReference type="HAMAP-Rule" id="MF_00020"/>
    </source>
</evidence>
<dbReference type="GO" id="GO:0016747">
    <property type="term" value="F:acyltransferase activity, transferring groups other than amino-acyl groups"/>
    <property type="evidence" value="ECO:0007669"/>
    <property type="project" value="InterPro"/>
</dbReference>
<comment type="caution">
    <text evidence="12">The sequence shown here is derived from an EMBL/GenBank/DDBJ whole genome shotgun (WGS) entry which is preliminary data.</text>
</comment>
<dbReference type="EC" id="2.7.2.1" evidence="9"/>
<dbReference type="SUPFAM" id="SSF53067">
    <property type="entry name" value="Actin-like ATPase domain"/>
    <property type="match status" value="2"/>
</dbReference>
<dbReference type="AlphaFoldDB" id="A0A6N8IQV8"/>
<keyword evidence="3 9" id="KW-0808">Transferase</keyword>
<keyword evidence="5 9" id="KW-0547">Nucleotide-binding</keyword>
<dbReference type="GO" id="GO:0005829">
    <property type="term" value="C:cytosol"/>
    <property type="evidence" value="ECO:0007669"/>
    <property type="project" value="TreeGrafter"/>
</dbReference>
<evidence type="ECO:0000259" key="11">
    <source>
        <dbReference type="PROSITE" id="PS51186"/>
    </source>
</evidence>
<accession>A0A6N8IQV8</accession>
<evidence type="ECO:0000256" key="3">
    <source>
        <dbReference type="ARBA" id="ARBA00022679"/>
    </source>
</evidence>
<dbReference type="InterPro" id="IPR000182">
    <property type="entry name" value="GNAT_dom"/>
</dbReference>
<evidence type="ECO:0000313" key="12">
    <source>
        <dbReference type="EMBL" id="MVQ28925.1"/>
    </source>
</evidence>
<dbReference type="GO" id="GO:0005524">
    <property type="term" value="F:ATP binding"/>
    <property type="evidence" value="ECO:0007669"/>
    <property type="project" value="UniProtKB-KW"/>
</dbReference>
<evidence type="ECO:0000256" key="4">
    <source>
        <dbReference type="ARBA" id="ARBA00022723"/>
    </source>
</evidence>
<dbReference type="Proteomes" id="UP000469385">
    <property type="component" value="Unassembled WGS sequence"/>
</dbReference>
<feature type="binding site" evidence="9">
    <location>
        <begin position="283"/>
        <end position="285"/>
    </location>
    <ligand>
        <name>ATP</name>
        <dbReference type="ChEBI" id="CHEBI:30616"/>
    </ligand>
</feature>
<evidence type="ECO:0000256" key="2">
    <source>
        <dbReference type="ARBA" id="ARBA00022490"/>
    </source>
</evidence>
<dbReference type="GO" id="GO:0006083">
    <property type="term" value="P:acetate metabolic process"/>
    <property type="evidence" value="ECO:0007669"/>
    <property type="project" value="TreeGrafter"/>
</dbReference>